<protein>
    <submittedName>
        <fullName evidence="2">Uncharacterized protein</fullName>
    </submittedName>
</protein>
<reference evidence="2 3" key="1">
    <citation type="submission" date="2014-03" db="EMBL/GenBank/DDBJ databases">
        <title>Draft genome of the hookworm Oesophagostomum dentatum.</title>
        <authorList>
            <person name="Mitreva M."/>
        </authorList>
    </citation>
    <scope>NUCLEOTIDE SEQUENCE [LARGE SCALE GENOMIC DNA]</scope>
    <source>
        <strain evidence="2 3">OD-Hann</strain>
    </source>
</reference>
<sequence length="141" mass="15450">MRGPIRRGAAHHDTHTILTTALWICLEEGIRGAIAAYQGEYTTATITTGAKKARRDDTAQCAEGSTLRAPAEDRSLDLHAHDQEIEAPRGVRAADIREGCTGLLVHVMVVSAILGKAQHDEEGKIKVQEKLRGKQRNDELY</sequence>
<dbReference type="AlphaFoldDB" id="A0A0B1S2J0"/>
<dbReference type="Proteomes" id="UP000053660">
    <property type="component" value="Unassembled WGS sequence"/>
</dbReference>
<organism evidence="2 3">
    <name type="scientific">Oesophagostomum dentatum</name>
    <name type="common">Nodular worm</name>
    <dbReference type="NCBI Taxonomy" id="61180"/>
    <lineage>
        <taxon>Eukaryota</taxon>
        <taxon>Metazoa</taxon>
        <taxon>Ecdysozoa</taxon>
        <taxon>Nematoda</taxon>
        <taxon>Chromadorea</taxon>
        <taxon>Rhabditida</taxon>
        <taxon>Rhabditina</taxon>
        <taxon>Rhabditomorpha</taxon>
        <taxon>Strongyloidea</taxon>
        <taxon>Strongylidae</taxon>
        <taxon>Oesophagostomum</taxon>
    </lineage>
</organism>
<feature type="region of interest" description="Disordered" evidence="1">
    <location>
        <begin position="59"/>
        <end position="78"/>
    </location>
</feature>
<evidence type="ECO:0000256" key="1">
    <source>
        <dbReference type="SAM" id="MobiDB-lite"/>
    </source>
</evidence>
<evidence type="ECO:0000313" key="3">
    <source>
        <dbReference type="Proteomes" id="UP000053660"/>
    </source>
</evidence>
<dbReference type="EMBL" id="KN610113">
    <property type="protein sequence ID" value="KHJ78096.1"/>
    <property type="molecule type" value="Genomic_DNA"/>
</dbReference>
<evidence type="ECO:0000313" key="2">
    <source>
        <dbReference type="EMBL" id="KHJ78096.1"/>
    </source>
</evidence>
<gene>
    <name evidence="2" type="ORF">OESDEN_22284</name>
</gene>
<proteinExistence type="predicted"/>
<keyword evidence="3" id="KW-1185">Reference proteome</keyword>
<accession>A0A0B1S2J0</accession>
<name>A0A0B1S2J0_OESDE</name>